<evidence type="ECO:0000259" key="6">
    <source>
        <dbReference type="Pfam" id="PF01699"/>
    </source>
</evidence>
<keyword evidence="3 5" id="KW-1133">Transmembrane helix</keyword>
<feature type="transmembrane region" description="Helical" evidence="5">
    <location>
        <begin position="204"/>
        <end position="228"/>
    </location>
</feature>
<dbReference type="STRING" id="749222.Nitsa_1527"/>
<feature type="transmembrane region" description="Helical" evidence="5">
    <location>
        <begin position="99"/>
        <end position="119"/>
    </location>
</feature>
<feature type="transmembrane region" description="Helical" evidence="5">
    <location>
        <begin position="36"/>
        <end position="60"/>
    </location>
</feature>
<dbReference type="NCBIfam" id="TIGR00367">
    <property type="entry name" value="calcium/sodium antiporter"/>
    <property type="match status" value="1"/>
</dbReference>
<keyword evidence="2 5" id="KW-0812">Transmembrane</keyword>
<feature type="transmembrane region" description="Helical" evidence="5">
    <location>
        <begin position="125"/>
        <end position="142"/>
    </location>
</feature>
<reference evidence="8" key="2">
    <citation type="submission" date="2011-01" db="EMBL/GenBank/DDBJ databases">
        <title>The complete genome of Nitratifractor salsuginis DSM 16511.</title>
        <authorList>
            <consortium name="US DOE Joint Genome Institute (JGI-PGF)"/>
            <person name="Lucas S."/>
            <person name="Copeland A."/>
            <person name="Lapidus A."/>
            <person name="Bruce D."/>
            <person name="Goodwin L."/>
            <person name="Pitluck S."/>
            <person name="Kyrpides N."/>
            <person name="Mavromatis K."/>
            <person name="Ivanova N."/>
            <person name="Mikhailova N."/>
            <person name="Zeytun A."/>
            <person name="Detter J.C."/>
            <person name="Tapia R."/>
            <person name="Han C."/>
            <person name="Land M."/>
            <person name="Hauser L."/>
            <person name="Markowitz V."/>
            <person name="Cheng J.-F."/>
            <person name="Hugenholtz P."/>
            <person name="Woyke T."/>
            <person name="Wu D."/>
            <person name="Tindall B."/>
            <person name="Schuetze A."/>
            <person name="Brambilla E."/>
            <person name="Klenk H.-P."/>
            <person name="Eisen J.A."/>
        </authorList>
    </citation>
    <scope>NUCLEOTIDE SEQUENCE [LARGE SCALE GENOMIC DNA]</scope>
    <source>
        <strain evidence="8">DSM 16511 / JCM 12458 / E9I37-1</strain>
    </source>
</reference>
<gene>
    <name evidence="7" type="ordered locus">Nitsa_1527</name>
</gene>
<feature type="transmembrane region" description="Helical" evidence="5">
    <location>
        <begin position="235"/>
        <end position="255"/>
    </location>
</feature>
<dbReference type="GO" id="GO:0005886">
    <property type="term" value="C:plasma membrane"/>
    <property type="evidence" value="ECO:0007669"/>
    <property type="project" value="TreeGrafter"/>
</dbReference>
<proteinExistence type="predicted"/>
<evidence type="ECO:0000256" key="3">
    <source>
        <dbReference type="ARBA" id="ARBA00022989"/>
    </source>
</evidence>
<dbReference type="GO" id="GO:0008273">
    <property type="term" value="F:calcium, potassium:sodium antiporter activity"/>
    <property type="evidence" value="ECO:0007669"/>
    <property type="project" value="TreeGrafter"/>
</dbReference>
<dbReference type="PANTHER" id="PTHR10846:SF8">
    <property type="entry name" value="INNER MEMBRANE PROTEIN YRBG"/>
    <property type="match status" value="1"/>
</dbReference>
<sequence>MDYLIFVISLSALIWGADVLIAQSERIALRFNISEYVIGATLIALGTSLPEMAASIAASLDHKPELAVSNVIGSNILNITLVLASVFLLAKKVDPHRDFFAKDSSWALFPVLLFVVMAMEGEFTRFDGVLLLLLMGAYLLFLKNNGSEVLTLEDEEIEEIEHAPFRWPKVLLMLALGFVLVIVGAEFTVESASSIAKSLGVSEWIIGIVLVSMGTSMPELIVSIVAAVKGKADMAIGNIIGSNMANITMVLGSAALVNDLKVDLHHYLFDIATMVAATLMLVFITANRMYSKPAGISLLALLALFLHHIAGQLG</sequence>
<keyword evidence="8" id="KW-1185">Reference proteome</keyword>
<feature type="transmembrane region" description="Helical" evidence="5">
    <location>
        <begin position="170"/>
        <end position="189"/>
    </location>
</feature>
<dbReference type="eggNOG" id="COG0530">
    <property type="taxonomic scope" value="Bacteria"/>
</dbReference>
<feature type="transmembrane region" description="Helical" evidence="5">
    <location>
        <begin position="72"/>
        <end position="90"/>
    </location>
</feature>
<feature type="transmembrane region" description="Helical" evidence="5">
    <location>
        <begin position="6"/>
        <end position="24"/>
    </location>
</feature>
<dbReference type="InterPro" id="IPR044880">
    <property type="entry name" value="NCX_ion-bd_dom_sf"/>
</dbReference>
<evidence type="ECO:0000313" key="8">
    <source>
        <dbReference type="Proteomes" id="UP000008633"/>
    </source>
</evidence>
<dbReference type="AlphaFoldDB" id="E6X052"/>
<keyword evidence="4 5" id="KW-0472">Membrane</keyword>
<feature type="transmembrane region" description="Helical" evidence="5">
    <location>
        <begin position="293"/>
        <end position="310"/>
    </location>
</feature>
<name>E6X052_NITSE</name>
<dbReference type="InterPro" id="IPR004837">
    <property type="entry name" value="NaCa_Exmemb"/>
</dbReference>
<feature type="domain" description="Sodium/calcium exchanger membrane region" evidence="6">
    <location>
        <begin position="3"/>
        <end position="142"/>
    </location>
</feature>
<protein>
    <submittedName>
        <fullName evidence="7">Na+/Ca+ antiporter, CaCA family</fullName>
    </submittedName>
</protein>
<dbReference type="Proteomes" id="UP000008633">
    <property type="component" value="Chromosome"/>
</dbReference>
<evidence type="ECO:0000313" key="7">
    <source>
        <dbReference type="EMBL" id="ADV46775.1"/>
    </source>
</evidence>
<reference evidence="7 8" key="1">
    <citation type="journal article" date="2011" name="Stand. Genomic Sci.">
        <title>Complete genome sequence of Nitratifractor salsuginis type strain (E9I37-1).</title>
        <authorList>
            <person name="Anderson I."/>
            <person name="Sikorski J."/>
            <person name="Zeytun A."/>
            <person name="Nolan M."/>
            <person name="Lapidus A."/>
            <person name="Lucas S."/>
            <person name="Hammon N."/>
            <person name="Deshpande S."/>
            <person name="Cheng J.F."/>
            <person name="Tapia R."/>
            <person name="Han C."/>
            <person name="Goodwin L."/>
            <person name="Pitluck S."/>
            <person name="Liolios K."/>
            <person name="Pagani I."/>
            <person name="Ivanova N."/>
            <person name="Huntemann M."/>
            <person name="Mavromatis K."/>
            <person name="Ovchinikova G."/>
            <person name="Pati A."/>
            <person name="Chen A."/>
            <person name="Palaniappan K."/>
            <person name="Land M."/>
            <person name="Hauser L."/>
            <person name="Brambilla E.M."/>
            <person name="Ngatchou-Djao O.D."/>
            <person name="Rohde M."/>
            <person name="Tindall B.J."/>
            <person name="Goker M."/>
            <person name="Detter J.C."/>
            <person name="Woyke T."/>
            <person name="Bristow J."/>
            <person name="Eisen J.A."/>
            <person name="Markowitz V."/>
            <person name="Hugenholtz P."/>
            <person name="Klenk H.P."/>
            <person name="Kyrpides N.C."/>
        </authorList>
    </citation>
    <scope>NUCLEOTIDE SEQUENCE [LARGE SCALE GENOMIC DNA]</scope>
    <source>
        <strain evidence="8">DSM 16511 / JCM 12458 / E9I37-1</strain>
    </source>
</reference>
<dbReference type="HOGENOM" id="CLU_007948_0_1_7"/>
<dbReference type="PANTHER" id="PTHR10846">
    <property type="entry name" value="SODIUM/POTASSIUM/CALCIUM EXCHANGER"/>
    <property type="match status" value="1"/>
</dbReference>
<dbReference type="GO" id="GO:0006874">
    <property type="term" value="P:intracellular calcium ion homeostasis"/>
    <property type="evidence" value="ECO:0007669"/>
    <property type="project" value="TreeGrafter"/>
</dbReference>
<evidence type="ECO:0000256" key="5">
    <source>
        <dbReference type="SAM" id="Phobius"/>
    </source>
</evidence>
<dbReference type="Pfam" id="PF01699">
    <property type="entry name" value="Na_Ca_ex"/>
    <property type="match status" value="2"/>
</dbReference>
<dbReference type="KEGG" id="nsa:Nitsa_1527"/>
<dbReference type="Gene3D" id="1.20.1420.30">
    <property type="entry name" value="NCX, central ion-binding region"/>
    <property type="match status" value="1"/>
</dbReference>
<dbReference type="OrthoDB" id="9794225at2"/>
<evidence type="ECO:0000256" key="2">
    <source>
        <dbReference type="ARBA" id="ARBA00022692"/>
    </source>
</evidence>
<evidence type="ECO:0000256" key="4">
    <source>
        <dbReference type="ARBA" id="ARBA00023136"/>
    </source>
</evidence>
<dbReference type="RefSeq" id="WP_013554464.1">
    <property type="nucleotide sequence ID" value="NC_014935.1"/>
</dbReference>
<evidence type="ECO:0000256" key="1">
    <source>
        <dbReference type="ARBA" id="ARBA00004141"/>
    </source>
</evidence>
<feature type="domain" description="Sodium/calcium exchanger membrane region" evidence="6">
    <location>
        <begin position="170"/>
        <end position="306"/>
    </location>
</feature>
<accession>E6X052</accession>
<dbReference type="EMBL" id="CP002452">
    <property type="protein sequence ID" value="ADV46775.1"/>
    <property type="molecule type" value="Genomic_DNA"/>
</dbReference>
<dbReference type="InterPro" id="IPR004481">
    <property type="entry name" value="K/Na/Ca-exchanger"/>
</dbReference>
<organism evidence="7 8">
    <name type="scientific">Nitratifractor salsuginis (strain DSM 16511 / JCM 12458 / E9I37-1)</name>
    <dbReference type="NCBI Taxonomy" id="749222"/>
    <lineage>
        <taxon>Bacteria</taxon>
        <taxon>Pseudomonadati</taxon>
        <taxon>Campylobacterota</taxon>
        <taxon>Epsilonproteobacteria</taxon>
        <taxon>Campylobacterales</taxon>
        <taxon>Sulfurovaceae</taxon>
        <taxon>Nitratifractor</taxon>
    </lineage>
</organism>
<dbReference type="GO" id="GO:0005262">
    <property type="term" value="F:calcium channel activity"/>
    <property type="evidence" value="ECO:0007669"/>
    <property type="project" value="TreeGrafter"/>
</dbReference>
<feature type="transmembrane region" description="Helical" evidence="5">
    <location>
        <begin position="267"/>
        <end position="286"/>
    </location>
</feature>
<comment type="subcellular location">
    <subcellularLocation>
        <location evidence="1">Membrane</location>
        <topology evidence="1">Multi-pass membrane protein</topology>
    </subcellularLocation>
</comment>